<feature type="signal peptide" evidence="3">
    <location>
        <begin position="1"/>
        <end position="19"/>
    </location>
</feature>
<feature type="compositionally biased region" description="Basic and acidic residues" evidence="1">
    <location>
        <begin position="678"/>
        <end position="687"/>
    </location>
</feature>
<dbReference type="Proteomes" id="UP001187531">
    <property type="component" value="Unassembled WGS sequence"/>
</dbReference>
<evidence type="ECO:0000256" key="3">
    <source>
        <dbReference type="SAM" id="SignalP"/>
    </source>
</evidence>
<feature type="region of interest" description="Disordered" evidence="1">
    <location>
        <begin position="622"/>
        <end position="692"/>
    </location>
</feature>
<name>A0AA88L5H9_ARTSF</name>
<organism evidence="4 5">
    <name type="scientific">Artemia franciscana</name>
    <name type="common">Brine shrimp</name>
    <name type="synonym">Artemia sanfranciscana</name>
    <dbReference type="NCBI Taxonomy" id="6661"/>
    <lineage>
        <taxon>Eukaryota</taxon>
        <taxon>Metazoa</taxon>
        <taxon>Ecdysozoa</taxon>
        <taxon>Arthropoda</taxon>
        <taxon>Crustacea</taxon>
        <taxon>Branchiopoda</taxon>
        <taxon>Anostraca</taxon>
        <taxon>Artemiidae</taxon>
        <taxon>Artemia</taxon>
    </lineage>
</organism>
<comment type="caution">
    <text evidence="4">The sequence shown here is derived from an EMBL/GenBank/DDBJ whole genome shotgun (WGS) entry which is preliminary data.</text>
</comment>
<keyword evidence="5" id="KW-1185">Reference proteome</keyword>
<evidence type="ECO:0000256" key="1">
    <source>
        <dbReference type="SAM" id="MobiDB-lite"/>
    </source>
</evidence>
<protein>
    <recommendedName>
        <fullName evidence="6">ZP domain-containing protein</fullName>
    </recommendedName>
</protein>
<feature type="chain" id="PRO_5041851806" description="ZP domain-containing protein" evidence="3">
    <location>
        <begin position="20"/>
        <end position="1396"/>
    </location>
</feature>
<keyword evidence="2" id="KW-0812">Transmembrane</keyword>
<feature type="compositionally biased region" description="Basic and acidic residues" evidence="1">
    <location>
        <begin position="1365"/>
        <end position="1396"/>
    </location>
</feature>
<dbReference type="PANTHER" id="PTHR46560:SF11">
    <property type="entry name" value="GH09980P"/>
    <property type="match status" value="1"/>
</dbReference>
<sequence>MFFKIVISTLLALAPSIESQSNYAVRGINTNYLDEGLPSEAVLNGTVTQLDTLSDAIFTNRTTASLSCATRAMDISMEFKEAFFGIVYANFDRNAACSFIGNGSTKYELQLPLRGCGTIQDPQRVFTNNIVVRFHPSLELEGDEIKTIVCRYPTPTVIPPSPIEQPILQPAPPPVVPPPMPKLSEAGLILVFCAILFLGLLLLGIAGASYCVKRRNIKIVRLRRSPSLSSDTTKISTDLGTLPFFNGLKIPRAHTVDLSDMEDILNGTNGYPSDGAYPSDDISHEEAPGIVNAAYYREPTVLGSEYSDHFPDSDYSVVNDLTKTKRIFDVNVNVKRAQSVVSGTDYSDFSITRYPEVREKRISSRAVSEPEHTSTPAPSEYPSEYREASVFMGSNDVMEKERICRSGVEENISAGSTMADDILPIVPRQEADTVIHDADDLIDKKIVETRVYEDEEKIKRRTIEYYKKSNPNFNVKIRKAARPPSTMMESIVESDTENEETRFKSRTPSTVYSDKKQKRSQMVSLRDSVESTDDVVVKKTIINNEIEEVERLRKLAPSLKPDFDVNIKKHRTPSVYDESDVSDYEMSLSKPRVNIPPDFNVNIFRYPESSVYDESDASIYEPPEQMKNHMPSHSESNDNPFNQPNYRGPPSRSNPDFDVQIKKRPQSTNYDESDTDFDEKTSIKEEPGISQNQHIASLTSGESLTEYNPSFKVKIQKYHDPSIYNESETDWEQAPPITHKLNHVAEPKKTKEPSINLEEIDDSYIQKMESYKNIEEEERYRRVETFKMAPKNTRNVTEAQNPVLTDPTQPKFDVQIQRRQRTSSSAPDSVTTYITEHRTPSSVMEPKTFVAEDHFEPARPDFDVKIKKYSKTSSSIPDSKTTYFDQMEPFEEEPIKPEFNVNIKKYPKAPSSLQGSVTTYSEPSVTNWTEQFEEPIKPDFDVKIKKYQRAPSSIQDSVTTYMDHIKEYSERESEPADTDWNEQVEKTIKPDFDVKIKKYQRAPTSIQDSVITFMDQIKEYNEPEEPLTEEPEPSTEPARASFDVKIKKYPKAPSSVRESVASTQMDVFNPYDEPERPDFNVKIRKYLRAPSSVPESIASTNVEYQEDPGRLTQLSTECVDDTHIYNQTVSKFYEDEERIVKREITKRIKPPNWDVIIRKYPKTISERPESVTDLESIDSKQSPYETELNAHDVGILDLWKDMEMRSVGEDVVDYRQVEPDTISQYSGYTNKSSVYPRSMADRSHAETEIVEIPFLEIIKKDPTGSDDNRAELQELPGSSTRRIKAMGSPKSFQKMRSSRITERYYEERSQNFIYGRFRNTEPENISSGPTNDAGKSSIGKSLARSTSEFTVEWTPRLFEMVSDSESSKHADKYSESSDMAENRFFNRADSDESDNK</sequence>
<keyword evidence="2" id="KW-1133">Transmembrane helix</keyword>
<gene>
    <name evidence="4" type="ORF">QYM36_004927</name>
</gene>
<dbReference type="EMBL" id="JAVRJZ010000008">
    <property type="protein sequence ID" value="KAK2719276.1"/>
    <property type="molecule type" value="Genomic_DNA"/>
</dbReference>
<feature type="region of interest" description="Disordered" evidence="1">
    <location>
        <begin position="360"/>
        <end position="383"/>
    </location>
</feature>
<evidence type="ECO:0000313" key="4">
    <source>
        <dbReference type="EMBL" id="KAK2719278.1"/>
    </source>
</evidence>
<reference evidence="4" key="1">
    <citation type="submission" date="2023-07" db="EMBL/GenBank/DDBJ databases">
        <title>Chromosome-level genome assembly of Artemia franciscana.</title>
        <authorList>
            <person name="Jo E."/>
        </authorList>
    </citation>
    <scope>NUCLEOTIDE SEQUENCE</scope>
    <source>
        <tissue evidence="4">Whole body</tissue>
    </source>
</reference>
<evidence type="ECO:0000313" key="5">
    <source>
        <dbReference type="Proteomes" id="UP001187531"/>
    </source>
</evidence>
<feature type="transmembrane region" description="Helical" evidence="2">
    <location>
        <begin position="186"/>
        <end position="212"/>
    </location>
</feature>
<feature type="region of interest" description="Disordered" evidence="1">
    <location>
        <begin position="486"/>
        <end position="518"/>
    </location>
</feature>
<dbReference type="EMBL" id="JAVRJZ010000008">
    <property type="protein sequence ID" value="KAK2719278.1"/>
    <property type="molecule type" value="Genomic_DNA"/>
</dbReference>
<feature type="compositionally biased region" description="Basic and acidic residues" evidence="1">
    <location>
        <begin position="360"/>
        <end position="372"/>
    </location>
</feature>
<keyword evidence="2" id="KW-0472">Membrane</keyword>
<accession>A0AA88L5H9</accession>
<keyword evidence="3" id="KW-0732">Signal</keyword>
<dbReference type="EMBL" id="JAVRJZ010000008">
    <property type="protein sequence ID" value="KAK2719277.1"/>
    <property type="molecule type" value="Genomic_DNA"/>
</dbReference>
<feature type="compositionally biased region" description="Polar residues" evidence="1">
    <location>
        <begin position="631"/>
        <end position="645"/>
    </location>
</feature>
<feature type="region of interest" description="Disordered" evidence="1">
    <location>
        <begin position="1319"/>
        <end position="1346"/>
    </location>
</feature>
<feature type="compositionally biased region" description="Polar residues" evidence="1">
    <location>
        <begin position="1322"/>
        <end position="1334"/>
    </location>
</feature>
<evidence type="ECO:0008006" key="6">
    <source>
        <dbReference type="Google" id="ProtNLM"/>
    </source>
</evidence>
<dbReference type="PANTHER" id="PTHR46560">
    <property type="entry name" value="CYPHER, ISOFORM B"/>
    <property type="match status" value="1"/>
</dbReference>
<feature type="region of interest" description="Disordered" evidence="1">
    <location>
        <begin position="1360"/>
        <end position="1396"/>
    </location>
</feature>
<evidence type="ECO:0000256" key="2">
    <source>
        <dbReference type="SAM" id="Phobius"/>
    </source>
</evidence>
<proteinExistence type="predicted"/>